<evidence type="ECO:0000256" key="5">
    <source>
        <dbReference type="ARBA" id="ARBA00023004"/>
    </source>
</evidence>
<evidence type="ECO:0000256" key="6">
    <source>
        <dbReference type="SAM" id="SignalP"/>
    </source>
</evidence>
<dbReference type="InterPro" id="IPR036280">
    <property type="entry name" value="Multihaem_cyt_sf"/>
</dbReference>
<keyword evidence="9" id="KW-1185">Reference proteome</keyword>
<evidence type="ECO:0000259" key="7">
    <source>
        <dbReference type="Pfam" id="PF02085"/>
    </source>
</evidence>
<reference evidence="8 9" key="1">
    <citation type="submission" date="2017-02" db="EMBL/GenBank/DDBJ databases">
        <authorList>
            <person name="Peterson S.W."/>
        </authorList>
    </citation>
    <scope>NUCLEOTIDE SEQUENCE [LARGE SCALE GENOMIC DNA]</scope>
    <source>
        <strain evidence="8 9">DSM 16080</strain>
    </source>
</reference>
<evidence type="ECO:0000313" key="8">
    <source>
        <dbReference type="EMBL" id="SKA72160.1"/>
    </source>
</evidence>
<evidence type="ECO:0000256" key="3">
    <source>
        <dbReference type="ARBA" id="ARBA00022723"/>
    </source>
</evidence>
<keyword evidence="2" id="KW-0349">Heme</keyword>
<protein>
    <submittedName>
        <fullName evidence="8">Class III cytochrome C family protein</fullName>
    </submittedName>
</protein>
<dbReference type="OrthoDB" id="5418612at2"/>
<accession>A0A1T4W4G3</accession>
<evidence type="ECO:0000256" key="1">
    <source>
        <dbReference type="ARBA" id="ARBA00022448"/>
    </source>
</evidence>
<keyword evidence="6" id="KW-0732">Signal</keyword>
<dbReference type="GO" id="GO:0020037">
    <property type="term" value="F:heme binding"/>
    <property type="evidence" value="ECO:0007669"/>
    <property type="project" value="InterPro"/>
</dbReference>
<gene>
    <name evidence="8" type="ORF">SAMN02745704_00302</name>
</gene>
<dbReference type="STRING" id="1121449.SAMN02745704_00302"/>
<feature type="domain" description="Class III cytochrome C" evidence="7">
    <location>
        <begin position="28"/>
        <end position="130"/>
    </location>
</feature>
<dbReference type="GO" id="GO:0009055">
    <property type="term" value="F:electron transfer activity"/>
    <property type="evidence" value="ECO:0007669"/>
    <property type="project" value="InterPro"/>
</dbReference>
<dbReference type="InterPro" id="IPR020942">
    <property type="entry name" value="Cyt_c_III_dom"/>
</dbReference>
<proteinExistence type="predicted"/>
<evidence type="ECO:0000256" key="4">
    <source>
        <dbReference type="ARBA" id="ARBA00022982"/>
    </source>
</evidence>
<evidence type="ECO:0000256" key="2">
    <source>
        <dbReference type="ARBA" id="ARBA00022617"/>
    </source>
</evidence>
<sequence>MRKVCIGVAMAAVTLLLAVSSGLAYKVPDEIVIKRPKGNTPLSAWVTEVKFPHGMHAVKNACESCHHKESDKTLGEFVPCSQCHKSDDPDDPTGFFRAWHTEAAPSCLGCHTTRRTQGKDNPVGCTTACHKP</sequence>
<keyword evidence="3" id="KW-0479">Metal-binding</keyword>
<dbReference type="Pfam" id="PF02085">
    <property type="entry name" value="Cytochrom_CIII"/>
    <property type="match status" value="1"/>
</dbReference>
<dbReference type="RefSeq" id="WP_078715877.1">
    <property type="nucleotide sequence ID" value="NZ_FUYC01000001.1"/>
</dbReference>
<feature type="chain" id="PRO_5012368830" evidence="6">
    <location>
        <begin position="27"/>
        <end position="132"/>
    </location>
</feature>
<dbReference type="Gene3D" id="3.90.10.10">
    <property type="entry name" value="Cytochrome C3"/>
    <property type="match status" value="1"/>
</dbReference>
<organism evidence="8 9">
    <name type="scientific">Paucidesulfovibrio gracilis DSM 16080</name>
    <dbReference type="NCBI Taxonomy" id="1121449"/>
    <lineage>
        <taxon>Bacteria</taxon>
        <taxon>Pseudomonadati</taxon>
        <taxon>Thermodesulfobacteriota</taxon>
        <taxon>Desulfovibrionia</taxon>
        <taxon>Desulfovibrionales</taxon>
        <taxon>Desulfovibrionaceae</taxon>
        <taxon>Paucidesulfovibrio</taxon>
    </lineage>
</organism>
<feature type="signal peptide" evidence="6">
    <location>
        <begin position="1"/>
        <end position="26"/>
    </location>
</feature>
<dbReference type="AlphaFoldDB" id="A0A1T4W4G3"/>
<dbReference type="CDD" id="cd08168">
    <property type="entry name" value="Cytochrom_C3"/>
    <property type="match status" value="1"/>
</dbReference>
<keyword evidence="1" id="KW-0813">Transport</keyword>
<evidence type="ECO:0000313" key="9">
    <source>
        <dbReference type="Proteomes" id="UP000190027"/>
    </source>
</evidence>
<name>A0A1T4W4G3_9BACT</name>
<dbReference type="EMBL" id="FUYC01000001">
    <property type="protein sequence ID" value="SKA72160.1"/>
    <property type="molecule type" value="Genomic_DNA"/>
</dbReference>
<dbReference type="GO" id="GO:0046872">
    <property type="term" value="F:metal ion binding"/>
    <property type="evidence" value="ECO:0007669"/>
    <property type="project" value="UniProtKB-KW"/>
</dbReference>
<dbReference type="Proteomes" id="UP000190027">
    <property type="component" value="Unassembled WGS sequence"/>
</dbReference>
<dbReference type="SUPFAM" id="SSF48695">
    <property type="entry name" value="Multiheme cytochromes"/>
    <property type="match status" value="1"/>
</dbReference>
<keyword evidence="4" id="KW-0249">Electron transport</keyword>
<keyword evidence="5" id="KW-0408">Iron</keyword>